<dbReference type="AlphaFoldDB" id="A0A072PKY8"/>
<dbReference type="HOGENOM" id="CLU_1695261_0_0_1"/>
<comment type="caution">
    <text evidence="2">The sequence shown here is derived from an EMBL/GenBank/DDBJ whole genome shotgun (WGS) entry which is preliminary data.</text>
</comment>
<feature type="region of interest" description="Disordered" evidence="1">
    <location>
        <begin position="16"/>
        <end position="58"/>
    </location>
</feature>
<sequence length="155" mass="18082">MITQSEVSQLREFHAQHFPQQRVPSLTGWVEQFPANPQTESGHSPEESAGLGYYSDGTRRTLTDEQIKMFRHSEIQRLLNERSTIKEKEERQKRRIDREQTSPGALDRKKHQHNDDPGPNVVDTLLYDDVEDSLETPKALEATRRTFLWPQLRDS</sequence>
<dbReference type="Proteomes" id="UP000027920">
    <property type="component" value="Unassembled WGS sequence"/>
</dbReference>
<name>A0A072PKY8_9EURO</name>
<evidence type="ECO:0000313" key="3">
    <source>
        <dbReference type="Proteomes" id="UP000027920"/>
    </source>
</evidence>
<dbReference type="OrthoDB" id="5422320at2759"/>
<dbReference type="VEuPathDB" id="FungiDB:A1O9_04857"/>
<dbReference type="RefSeq" id="XP_013262598.1">
    <property type="nucleotide sequence ID" value="XM_013407144.1"/>
</dbReference>
<dbReference type="PANTHER" id="PTHR40642:SF1">
    <property type="entry name" value="YALI0F31295P"/>
    <property type="match status" value="1"/>
</dbReference>
<gene>
    <name evidence="2" type="ORF">A1O9_04857</name>
</gene>
<feature type="region of interest" description="Disordered" evidence="1">
    <location>
        <begin position="80"/>
        <end position="123"/>
    </location>
</feature>
<keyword evidence="3" id="KW-1185">Reference proteome</keyword>
<accession>A0A072PKY8</accession>
<feature type="compositionally biased region" description="Basic and acidic residues" evidence="1">
    <location>
        <begin position="80"/>
        <end position="100"/>
    </location>
</feature>
<protein>
    <submittedName>
        <fullName evidence="2">Uncharacterized protein</fullName>
    </submittedName>
</protein>
<dbReference type="PANTHER" id="PTHR40642">
    <property type="entry name" value="YALI0F31295P"/>
    <property type="match status" value="1"/>
</dbReference>
<reference evidence="2 3" key="1">
    <citation type="submission" date="2013-03" db="EMBL/GenBank/DDBJ databases">
        <title>The Genome Sequence of Exophiala aquamarina CBS 119918.</title>
        <authorList>
            <consortium name="The Broad Institute Genomics Platform"/>
            <person name="Cuomo C."/>
            <person name="de Hoog S."/>
            <person name="Gorbushina A."/>
            <person name="Walker B."/>
            <person name="Young S.K."/>
            <person name="Zeng Q."/>
            <person name="Gargeya S."/>
            <person name="Fitzgerald M."/>
            <person name="Haas B."/>
            <person name="Abouelleil A."/>
            <person name="Allen A.W."/>
            <person name="Alvarado L."/>
            <person name="Arachchi H.M."/>
            <person name="Berlin A.M."/>
            <person name="Chapman S.B."/>
            <person name="Gainer-Dewar J."/>
            <person name="Goldberg J."/>
            <person name="Griggs A."/>
            <person name="Gujja S."/>
            <person name="Hansen M."/>
            <person name="Howarth C."/>
            <person name="Imamovic A."/>
            <person name="Ireland A."/>
            <person name="Larimer J."/>
            <person name="McCowan C."/>
            <person name="Murphy C."/>
            <person name="Pearson M."/>
            <person name="Poon T.W."/>
            <person name="Priest M."/>
            <person name="Roberts A."/>
            <person name="Saif S."/>
            <person name="Shea T."/>
            <person name="Sisk P."/>
            <person name="Sykes S."/>
            <person name="Wortman J."/>
            <person name="Nusbaum C."/>
            <person name="Birren B."/>
        </authorList>
    </citation>
    <scope>NUCLEOTIDE SEQUENCE [LARGE SCALE GENOMIC DNA]</scope>
    <source>
        <strain evidence="2 3">CBS 119918</strain>
    </source>
</reference>
<dbReference type="EMBL" id="AMGV01000003">
    <property type="protein sequence ID" value="KEF60008.1"/>
    <property type="molecule type" value="Genomic_DNA"/>
</dbReference>
<evidence type="ECO:0000313" key="2">
    <source>
        <dbReference type="EMBL" id="KEF60008.1"/>
    </source>
</evidence>
<dbReference type="InterPro" id="IPR024526">
    <property type="entry name" value="DUF3807"/>
</dbReference>
<dbReference type="STRING" id="1182545.A0A072PKY8"/>
<organism evidence="2 3">
    <name type="scientific">Exophiala aquamarina CBS 119918</name>
    <dbReference type="NCBI Taxonomy" id="1182545"/>
    <lineage>
        <taxon>Eukaryota</taxon>
        <taxon>Fungi</taxon>
        <taxon>Dikarya</taxon>
        <taxon>Ascomycota</taxon>
        <taxon>Pezizomycotina</taxon>
        <taxon>Eurotiomycetes</taxon>
        <taxon>Chaetothyriomycetidae</taxon>
        <taxon>Chaetothyriales</taxon>
        <taxon>Herpotrichiellaceae</taxon>
        <taxon>Exophiala</taxon>
    </lineage>
</organism>
<proteinExistence type="predicted"/>
<dbReference type="Pfam" id="PF12720">
    <property type="entry name" value="DUF3807"/>
    <property type="match status" value="1"/>
</dbReference>
<evidence type="ECO:0000256" key="1">
    <source>
        <dbReference type="SAM" id="MobiDB-lite"/>
    </source>
</evidence>
<dbReference type="GeneID" id="25279785"/>